<accession>A0A0F6VZA7</accession>
<feature type="domain" description="Archease" evidence="5">
    <location>
        <begin position="7"/>
        <end position="136"/>
    </location>
</feature>
<keyword evidence="7" id="KW-1185">Reference proteome</keyword>
<name>A0A0F6VZA7_9BACT</name>
<dbReference type="InterPro" id="IPR036820">
    <property type="entry name" value="Archease_dom_sf"/>
</dbReference>
<keyword evidence="4" id="KW-0106">Calcium</keyword>
<dbReference type="Pfam" id="PF01951">
    <property type="entry name" value="Archease"/>
    <property type="match status" value="1"/>
</dbReference>
<evidence type="ECO:0000259" key="5">
    <source>
        <dbReference type="Pfam" id="PF01951"/>
    </source>
</evidence>
<dbReference type="GO" id="GO:0008033">
    <property type="term" value="P:tRNA processing"/>
    <property type="evidence" value="ECO:0007669"/>
    <property type="project" value="UniProtKB-KW"/>
</dbReference>
<dbReference type="STRING" id="927083.DB32_000591"/>
<proteinExistence type="inferred from homology"/>
<protein>
    <recommendedName>
        <fullName evidence="5">Archease domain-containing protein</fullName>
    </recommendedName>
</protein>
<evidence type="ECO:0000256" key="1">
    <source>
        <dbReference type="ARBA" id="ARBA00007963"/>
    </source>
</evidence>
<keyword evidence="3" id="KW-0479">Metal-binding</keyword>
<sequence length="136" mass="14811">MGATHSFEEHVGEVRVRIDASTIDELFAEAGRAFAALACGELPRVGDHAERIAVRARDRDALLVALLDELVYRAEVEGRVYPTLEARLRSDRELEATLHAAPPDVRPRLHVKAATLHDLAIIEAPCGVSATVVLDV</sequence>
<gene>
    <name evidence="6" type="ORF">DB32_000591</name>
</gene>
<reference evidence="6 7" key="1">
    <citation type="submission" date="2015-03" db="EMBL/GenBank/DDBJ databases">
        <title>Genome assembly of Sandaracinus amylolyticus DSM 53668.</title>
        <authorList>
            <person name="Sharma G."/>
            <person name="Subramanian S."/>
        </authorList>
    </citation>
    <scope>NUCLEOTIDE SEQUENCE [LARGE SCALE GENOMIC DNA]</scope>
    <source>
        <strain evidence="6 7">DSM 53668</strain>
    </source>
</reference>
<keyword evidence="2" id="KW-0819">tRNA processing</keyword>
<dbReference type="RefSeq" id="WP_053230903.1">
    <property type="nucleotide sequence ID" value="NZ_CP011125.1"/>
</dbReference>
<dbReference type="Gene3D" id="3.55.10.10">
    <property type="entry name" value="Archease domain"/>
    <property type="match status" value="1"/>
</dbReference>
<evidence type="ECO:0000256" key="4">
    <source>
        <dbReference type="ARBA" id="ARBA00022837"/>
    </source>
</evidence>
<dbReference type="SUPFAM" id="SSF69819">
    <property type="entry name" value="MTH1598-like"/>
    <property type="match status" value="1"/>
</dbReference>
<comment type="similarity">
    <text evidence="1">Belongs to the archease family.</text>
</comment>
<evidence type="ECO:0000313" key="6">
    <source>
        <dbReference type="EMBL" id="AKF03442.1"/>
    </source>
</evidence>
<evidence type="ECO:0000313" key="7">
    <source>
        <dbReference type="Proteomes" id="UP000034883"/>
    </source>
</evidence>
<dbReference type="InterPro" id="IPR023572">
    <property type="entry name" value="Archease_dom"/>
</dbReference>
<organism evidence="6 7">
    <name type="scientific">Sandaracinus amylolyticus</name>
    <dbReference type="NCBI Taxonomy" id="927083"/>
    <lineage>
        <taxon>Bacteria</taxon>
        <taxon>Pseudomonadati</taxon>
        <taxon>Myxococcota</taxon>
        <taxon>Polyangia</taxon>
        <taxon>Polyangiales</taxon>
        <taxon>Sandaracinaceae</taxon>
        <taxon>Sandaracinus</taxon>
    </lineage>
</organism>
<dbReference type="AlphaFoldDB" id="A0A0F6VZA7"/>
<dbReference type="EMBL" id="CP011125">
    <property type="protein sequence ID" value="AKF03442.1"/>
    <property type="molecule type" value="Genomic_DNA"/>
</dbReference>
<evidence type="ECO:0000256" key="3">
    <source>
        <dbReference type="ARBA" id="ARBA00022723"/>
    </source>
</evidence>
<evidence type="ECO:0000256" key="2">
    <source>
        <dbReference type="ARBA" id="ARBA00022694"/>
    </source>
</evidence>
<dbReference type="Proteomes" id="UP000034883">
    <property type="component" value="Chromosome"/>
</dbReference>
<dbReference type="KEGG" id="samy:DB32_000591"/>
<dbReference type="GO" id="GO:0046872">
    <property type="term" value="F:metal ion binding"/>
    <property type="evidence" value="ECO:0007669"/>
    <property type="project" value="UniProtKB-KW"/>
</dbReference>